<dbReference type="GO" id="GO:0046872">
    <property type="term" value="F:metal ion binding"/>
    <property type="evidence" value="ECO:0007669"/>
    <property type="project" value="UniProtKB-KW"/>
</dbReference>
<evidence type="ECO:0000256" key="4">
    <source>
        <dbReference type="PIRSR" id="PIRSR606689-1"/>
    </source>
</evidence>
<feature type="binding site" evidence="5">
    <location>
        <position position="48"/>
    </location>
    <ligand>
        <name>Mg(2+)</name>
        <dbReference type="ChEBI" id="CHEBI:18420"/>
    </ligand>
</feature>
<feature type="binding site" evidence="4">
    <location>
        <begin position="24"/>
        <end position="31"/>
    </location>
    <ligand>
        <name>GTP</name>
        <dbReference type="ChEBI" id="CHEBI:37565"/>
    </ligand>
</feature>
<dbReference type="PROSITE" id="PS51417">
    <property type="entry name" value="ARF"/>
    <property type="match status" value="1"/>
</dbReference>
<evidence type="ECO:0000313" key="8">
    <source>
        <dbReference type="Proteomes" id="UP000009168"/>
    </source>
</evidence>
<dbReference type="OrthoDB" id="2011769at2759"/>
<dbReference type="InterPro" id="IPR024156">
    <property type="entry name" value="Small_GTPase_ARF"/>
</dbReference>
<proteinExistence type="inferred from homology"/>
<dbReference type="FunFam" id="3.40.50.300:FF:000412">
    <property type="entry name" value="ADP-ribosylation factor 1"/>
    <property type="match status" value="1"/>
</dbReference>
<dbReference type="GO" id="GO:0005525">
    <property type="term" value="F:GTP binding"/>
    <property type="evidence" value="ECO:0007669"/>
    <property type="project" value="UniProtKB-KW"/>
</dbReference>
<dbReference type="HOGENOM" id="CLU_040729_9_3_1"/>
<dbReference type="RefSeq" id="XP_001025604.1">
    <property type="nucleotide sequence ID" value="XM_001025604.1"/>
</dbReference>
<dbReference type="SMART" id="SM00177">
    <property type="entry name" value="ARF"/>
    <property type="match status" value="1"/>
</dbReference>
<keyword evidence="5" id="KW-0460">Magnesium</keyword>
<feature type="binding site" evidence="4">
    <location>
        <begin position="124"/>
        <end position="127"/>
    </location>
    <ligand>
        <name>GTP</name>
        <dbReference type="ChEBI" id="CHEBI:37565"/>
    </ligand>
</feature>
<dbReference type="eggNOG" id="KOG0070">
    <property type="taxonomic scope" value="Eukaryota"/>
</dbReference>
<evidence type="ECO:0000256" key="1">
    <source>
        <dbReference type="ARBA" id="ARBA00010290"/>
    </source>
</evidence>
<evidence type="ECO:0000256" key="3">
    <source>
        <dbReference type="ARBA" id="ARBA00023134"/>
    </source>
</evidence>
<dbReference type="EMBL" id="GG662372">
    <property type="protein sequence ID" value="EAS05359.1"/>
    <property type="molecule type" value="Genomic_DNA"/>
</dbReference>
<evidence type="ECO:0000313" key="7">
    <source>
        <dbReference type="EMBL" id="EAS05359.1"/>
    </source>
</evidence>
<dbReference type="OMA" id="GIGEWHI"/>
<organism evidence="7 8">
    <name type="scientific">Tetrahymena thermophila (strain SB210)</name>
    <dbReference type="NCBI Taxonomy" id="312017"/>
    <lineage>
        <taxon>Eukaryota</taxon>
        <taxon>Sar</taxon>
        <taxon>Alveolata</taxon>
        <taxon>Ciliophora</taxon>
        <taxon>Intramacronucleata</taxon>
        <taxon>Oligohymenophorea</taxon>
        <taxon>Hymenostomatida</taxon>
        <taxon>Tetrahymenina</taxon>
        <taxon>Tetrahymenidae</taxon>
        <taxon>Tetrahymena</taxon>
    </lineage>
</organism>
<dbReference type="CDD" id="cd00878">
    <property type="entry name" value="Arf_Arl"/>
    <property type="match status" value="1"/>
</dbReference>
<keyword evidence="3 4" id="KW-0342">GTP-binding</keyword>
<dbReference type="Pfam" id="PF00025">
    <property type="entry name" value="Arf"/>
    <property type="match status" value="1"/>
</dbReference>
<dbReference type="GO" id="GO:0030010">
    <property type="term" value="P:establishment of cell polarity"/>
    <property type="evidence" value="ECO:0007669"/>
    <property type="project" value="UniProtKB-ARBA"/>
</dbReference>
<dbReference type="KEGG" id="tet:TTHERM_00696920"/>
<dbReference type="GeneID" id="7837795"/>
<protein>
    <submittedName>
        <fullName evidence="7">ADP-ribosylation factor(Arf)/Arf-like (Arl) small GTPase family protein</fullName>
    </submittedName>
</protein>
<dbReference type="InterPro" id="IPR006689">
    <property type="entry name" value="Small_GTPase_ARF/SAR"/>
</dbReference>
<dbReference type="GO" id="GO:0003924">
    <property type="term" value="F:GTPase activity"/>
    <property type="evidence" value="ECO:0007669"/>
    <property type="project" value="InterPro"/>
</dbReference>
<dbReference type="InParanoid" id="Q24C79"/>
<dbReference type="SMART" id="SM00178">
    <property type="entry name" value="SAR"/>
    <property type="match status" value="1"/>
</dbReference>
<accession>Q24C79</accession>
<dbReference type="STRING" id="312017.Q24C79"/>
<comment type="similarity">
    <text evidence="1 6">Belongs to the small GTPase superfamily. Arf family.</text>
</comment>
<name>Q24C79_TETTS</name>
<sequence length="209" mass="24157">MGQFIAKAYYSHRNKRERRLLMLGLDGAGKTTVLDLIKLKEQVQIIPTYISNIKSVQYKNLKFIIWDIPDQKKNRQLCDYYSYFNHGLIYVLDSTDSNRMNDVKQALKIIIERMIGIPVLILANKQDIAVMSVSEIQEKLQMHTIKGIGEWHIQRCCSLNGEGIYEGFSWLSKVLNKQQKQNGEITNDGLDSLLDILNNQQKLQKCLAH</sequence>
<dbReference type="PANTHER" id="PTHR11711">
    <property type="entry name" value="ADP RIBOSYLATION FACTOR-RELATED"/>
    <property type="match status" value="1"/>
</dbReference>
<dbReference type="Proteomes" id="UP000009168">
    <property type="component" value="Unassembled WGS sequence"/>
</dbReference>
<reference evidence="8" key="1">
    <citation type="journal article" date="2006" name="PLoS Biol.">
        <title>Macronuclear genome sequence of the ciliate Tetrahymena thermophila, a model eukaryote.</title>
        <authorList>
            <person name="Eisen J.A."/>
            <person name="Coyne R.S."/>
            <person name="Wu M."/>
            <person name="Wu D."/>
            <person name="Thiagarajan M."/>
            <person name="Wortman J.R."/>
            <person name="Badger J.H."/>
            <person name="Ren Q."/>
            <person name="Amedeo P."/>
            <person name="Jones K.M."/>
            <person name="Tallon L.J."/>
            <person name="Delcher A.L."/>
            <person name="Salzberg S.L."/>
            <person name="Silva J.C."/>
            <person name="Haas B.J."/>
            <person name="Majoros W.H."/>
            <person name="Farzad M."/>
            <person name="Carlton J.M."/>
            <person name="Smith R.K. Jr."/>
            <person name="Garg J."/>
            <person name="Pearlman R.E."/>
            <person name="Karrer K.M."/>
            <person name="Sun L."/>
            <person name="Manning G."/>
            <person name="Elde N.C."/>
            <person name="Turkewitz A.P."/>
            <person name="Asai D.J."/>
            <person name="Wilkes D.E."/>
            <person name="Wang Y."/>
            <person name="Cai H."/>
            <person name="Collins K."/>
            <person name="Stewart B.A."/>
            <person name="Lee S.R."/>
            <person name="Wilamowska K."/>
            <person name="Weinberg Z."/>
            <person name="Ruzzo W.L."/>
            <person name="Wloga D."/>
            <person name="Gaertig J."/>
            <person name="Frankel J."/>
            <person name="Tsao C.-C."/>
            <person name="Gorovsky M.A."/>
            <person name="Keeling P.J."/>
            <person name="Waller R.F."/>
            <person name="Patron N.J."/>
            <person name="Cherry J.M."/>
            <person name="Stover N.A."/>
            <person name="Krieger C.J."/>
            <person name="del Toro C."/>
            <person name="Ryder H.F."/>
            <person name="Williamson S.C."/>
            <person name="Barbeau R.A."/>
            <person name="Hamilton E.P."/>
            <person name="Orias E."/>
        </authorList>
    </citation>
    <scope>NUCLEOTIDE SEQUENCE [LARGE SCALE GENOMIC DNA]</scope>
    <source>
        <strain evidence="8">SB210</strain>
    </source>
</reference>
<keyword evidence="2 4" id="KW-0547">Nucleotide-binding</keyword>
<dbReference type="InterPro" id="IPR027417">
    <property type="entry name" value="P-loop_NTPase"/>
</dbReference>
<dbReference type="NCBIfam" id="TIGR00231">
    <property type="entry name" value="small_GTP"/>
    <property type="match status" value="1"/>
</dbReference>
<dbReference type="InterPro" id="IPR005225">
    <property type="entry name" value="Small_GTP-bd"/>
</dbReference>
<evidence type="ECO:0000256" key="6">
    <source>
        <dbReference type="RuleBase" id="RU003925"/>
    </source>
</evidence>
<feature type="binding site" evidence="5">
    <location>
        <position position="31"/>
    </location>
    <ligand>
        <name>Mg(2+)</name>
        <dbReference type="ChEBI" id="CHEBI:18420"/>
    </ligand>
</feature>
<keyword evidence="5" id="KW-0479">Metal-binding</keyword>
<gene>
    <name evidence="7" type="ORF">TTHERM_00696920</name>
</gene>
<keyword evidence="8" id="KW-1185">Reference proteome</keyword>
<dbReference type="Gene3D" id="3.40.50.300">
    <property type="entry name" value="P-loop containing nucleotide triphosphate hydrolases"/>
    <property type="match status" value="1"/>
</dbReference>
<dbReference type="PRINTS" id="PR00328">
    <property type="entry name" value="SAR1GTPBP"/>
</dbReference>
<dbReference type="SUPFAM" id="SSF52540">
    <property type="entry name" value="P-loop containing nucleoside triphosphate hydrolases"/>
    <property type="match status" value="1"/>
</dbReference>
<evidence type="ECO:0000256" key="2">
    <source>
        <dbReference type="ARBA" id="ARBA00022741"/>
    </source>
</evidence>
<evidence type="ECO:0000256" key="5">
    <source>
        <dbReference type="PIRSR" id="PIRSR606689-2"/>
    </source>
</evidence>
<dbReference type="AlphaFoldDB" id="Q24C79"/>